<comment type="subcellular location">
    <subcellularLocation>
        <location evidence="1 5">Nucleus</location>
    </subcellularLocation>
</comment>
<keyword evidence="7" id="KW-1185">Reference proteome</keyword>
<dbReference type="GO" id="GO:0042254">
    <property type="term" value="P:ribosome biogenesis"/>
    <property type="evidence" value="ECO:0007669"/>
    <property type="project" value="UniProtKB-KW"/>
</dbReference>
<organism evidence="7 8">
    <name type="scientific">Ceratosolen solmsi marchali</name>
    <dbReference type="NCBI Taxonomy" id="326594"/>
    <lineage>
        <taxon>Eukaryota</taxon>
        <taxon>Metazoa</taxon>
        <taxon>Ecdysozoa</taxon>
        <taxon>Arthropoda</taxon>
        <taxon>Hexapoda</taxon>
        <taxon>Insecta</taxon>
        <taxon>Pterygota</taxon>
        <taxon>Neoptera</taxon>
        <taxon>Endopterygota</taxon>
        <taxon>Hymenoptera</taxon>
        <taxon>Apocrita</taxon>
        <taxon>Proctotrupomorpha</taxon>
        <taxon>Chalcidoidea</taxon>
        <taxon>Agaonidae</taxon>
        <taxon>Agaoninae</taxon>
        <taxon>Ceratosolen</taxon>
    </lineage>
</organism>
<accession>A0AAJ6YH98</accession>
<dbReference type="GeneID" id="105362319"/>
<comment type="similarity">
    <text evidence="2 5">Belongs to the RRS1 family.</text>
</comment>
<evidence type="ECO:0000313" key="7">
    <source>
        <dbReference type="Proteomes" id="UP000695007"/>
    </source>
</evidence>
<dbReference type="AlphaFoldDB" id="A0AAJ6YH98"/>
<evidence type="ECO:0000256" key="6">
    <source>
        <dbReference type="SAM" id="MobiDB-lite"/>
    </source>
</evidence>
<gene>
    <name evidence="8" type="primary">LOC105362319</name>
</gene>
<feature type="region of interest" description="Disordered" evidence="6">
    <location>
        <begin position="243"/>
        <end position="290"/>
    </location>
</feature>
<evidence type="ECO:0000256" key="5">
    <source>
        <dbReference type="RuleBase" id="RU364132"/>
    </source>
</evidence>
<evidence type="ECO:0000256" key="2">
    <source>
        <dbReference type="ARBA" id="ARBA00010077"/>
    </source>
</evidence>
<proteinExistence type="inferred from homology"/>
<dbReference type="GO" id="GO:0005634">
    <property type="term" value="C:nucleus"/>
    <property type="evidence" value="ECO:0007669"/>
    <property type="project" value="UniProtKB-SubCell"/>
</dbReference>
<dbReference type="InterPro" id="IPR007023">
    <property type="entry name" value="Ribosom_reg"/>
</dbReference>
<evidence type="ECO:0000256" key="3">
    <source>
        <dbReference type="ARBA" id="ARBA00022517"/>
    </source>
</evidence>
<name>A0AAJ6YH98_9HYME</name>
<comment type="function">
    <text evidence="5">Involved in ribosomal large subunit assembly.</text>
</comment>
<evidence type="ECO:0000313" key="8">
    <source>
        <dbReference type="RefSeq" id="XP_011498042.1"/>
    </source>
</evidence>
<reference evidence="8" key="1">
    <citation type="submission" date="2025-08" db="UniProtKB">
        <authorList>
            <consortium name="RefSeq"/>
        </authorList>
    </citation>
    <scope>IDENTIFICATION</scope>
</reference>
<sequence>MDIVNQILDNENNKNDCIQQLINVEKEIDVDIDEGTLLVSDYNTLNLKAPSKLEPNLEALTRDNVQLLINKIWTLPIKCVEEVILAELPKPKYVLPRSRKLPKPKSLTKWQQFAKDKGIRTKKKGRSKLKWDDLLQKWIPTYGFRNVEAEKQKEWLVECHDDGKPIQDPFVALKASKNEKKAKNELQRLRNLAKARKVKIPKVGFPSSEHFKDSKQLSMGAKIAEVSTASMGQFNEVLKKNVKKTKGKKVTKKKKSGQLKELGTKNKKKPKAGKGNRDFRKKVGGRKRRQ</sequence>
<dbReference type="RefSeq" id="XP_011498042.1">
    <property type="nucleotide sequence ID" value="XM_011499740.1"/>
</dbReference>
<evidence type="ECO:0000256" key="4">
    <source>
        <dbReference type="ARBA" id="ARBA00023242"/>
    </source>
</evidence>
<feature type="compositionally biased region" description="Basic residues" evidence="6">
    <location>
        <begin position="265"/>
        <end position="290"/>
    </location>
</feature>
<evidence type="ECO:0000256" key="1">
    <source>
        <dbReference type="ARBA" id="ARBA00004123"/>
    </source>
</evidence>
<dbReference type="KEGG" id="csol:105362319"/>
<keyword evidence="3 5" id="KW-0690">Ribosome biogenesis</keyword>
<dbReference type="Pfam" id="PF04939">
    <property type="entry name" value="RRS1"/>
    <property type="match status" value="1"/>
</dbReference>
<keyword evidence="4 5" id="KW-0539">Nucleus</keyword>
<protein>
    <recommendedName>
        <fullName evidence="5">Ribosome biogenesis regulatory protein</fullName>
    </recommendedName>
</protein>
<dbReference type="Proteomes" id="UP000695007">
    <property type="component" value="Unplaced"/>
</dbReference>
<feature type="compositionally biased region" description="Basic residues" evidence="6">
    <location>
        <begin position="243"/>
        <end position="257"/>
    </location>
</feature>